<proteinExistence type="predicted"/>
<dbReference type="EMBL" id="CACTIH010004370">
    <property type="protein sequence ID" value="CAA2990719.1"/>
    <property type="molecule type" value="Genomic_DNA"/>
</dbReference>
<protein>
    <recommendedName>
        <fullName evidence="1">Rhodanese domain-containing protein</fullName>
    </recommendedName>
</protein>
<dbReference type="Gramene" id="OE9A112660T1">
    <property type="protein sequence ID" value="OE9A112660C1"/>
    <property type="gene ID" value="OE9A112660"/>
</dbReference>
<evidence type="ECO:0000259" key="1">
    <source>
        <dbReference type="PROSITE" id="PS50206"/>
    </source>
</evidence>
<dbReference type="SUPFAM" id="SSF52821">
    <property type="entry name" value="Rhodanese/Cell cycle control phosphatase"/>
    <property type="match status" value="1"/>
</dbReference>
<comment type="caution">
    <text evidence="2">The sequence shown here is derived from an EMBL/GenBank/DDBJ whole genome shotgun (WGS) entry which is preliminary data.</text>
</comment>
<evidence type="ECO:0000313" key="2">
    <source>
        <dbReference type="EMBL" id="CAA2990719.1"/>
    </source>
</evidence>
<dbReference type="InterPro" id="IPR001763">
    <property type="entry name" value="Rhodanese-like_dom"/>
</dbReference>
<dbReference type="Pfam" id="PF00581">
    <property type="entry name" value="Rhodanese"/>
    <property type="match status" value="1"/>
</dbReference>
<dbReference type="SMART" id="SM00450">
    <property type="entry name" value="RHOD"/>
    <property type="match status" value="1"/>
</dbReference>
<dbReference type="Proteomes" id="UP000594638">
    <property type="component" value="Unassembled WGS sequence"/>
</dbReference>
<dbReference type="OrthoDB" id="566238at2759"/>
<dbReference type="InterPro" id="IPR036873">
    <property type="entry name" value="Rhodanese-like_dom_sf"/>
</dbReference>
<dbReference type="AlphaFoldDB" id="A0A8S0SEH0"/>
<gene>
    <name evidence="2" type="ORF">OLEA9_A112660</name>
</gene>
<keyword evidence="3" id="KW-1185">Reference proteome</keyword>
<name>A0A8S0SEH0_OLEEU</name>
<reference evidence="2 3" key="1">
    <citation type="submission" date="2019-12" db="EMBL/GenBank/DDBJ databases">
        <authorList>
            <person name="Alioto T."/>
            <person name="Alioto T."/>
            <person name="Gomez Garrido J."/>
        </authorList>
    </citation>
    <scope>NUCLEOTIDE SEQUENCE [LARGE SCALE GENOMIC DNA]</scope>
</reference>
<dbReference type="PROSITE" id="PS50206">
    <property type="entry name" value="RHODANESE_3"/>
    <property type="match status" value="1"/>
</dbReference>
<sequence>MAEDTSSNIAKLLAAKRANMTRSAPSLGPFSNKLTISRLTGKEAYEAAQTGNGTTLIDTRPAIFREQEGAIPGAIVMERSVCSSEAVTLAKDVCRNVLEWRLDPTSPDAIPEAKDPNFRPVLFCNNAYSSTLAVDSLHQLGVKNAIDLDGGYRKWKEDGLPVDESQIKKS</sequence>
<accession>A0A8S0SEH0</accession>
<feature type="domain" description="Rhodanese" evidence="1">
    <location>
        <begin position="50"/>
        <end position="164"/>
    </location>
</feature>
<evidence type="ECO:0000313" key="3">
    <source>
        <dbReference type="Proteomes" id="UP000594638"/>
    </source>
</evidence>
<organism evidence="2 3">
    <name type="scientific">Olea europaea subsp. europaea</name>
    <dbReference type="NCBI Taxonomy" id="158383"/>
    <lineage>
        <taxon>Eukaryota</taxon>
        <taxon>Viridiplantae</taxon>
        <taxon>Streptophyta</taxon>
        <taxon>Embryophyta</taxon>
        <taxon>Tracheophyta</taxon>
        <taxon>Spermatophyta</taxon>
        <taxon>Magnoliopsida</taxon>
        <taxon>eudicotyledons</taxon>
        <taxon>Gunneridae</taxon>
        <taxon>Pentapetalae</taxon>
        <taxon>asterids</taxon>
        <taxon>lamiids</taxon>
        <taxon>Lamiales</taxon>
        <taxon>Oleaceae</taxon>
        <taxon>Oleeae</taxon>
        <taxon>Olea</taxon>
    </lineage>
</organism>
<dbReference type="Gene3D" id="3.40.250.10">
    <property type="entry name" value="Rhodanese-like domain"/>
    <property type="match status" value="1"/>
</dbReference>